<dbReference type="InterPro" id="IPR059173">
    <property type="entry name" value="TraA_dom"/>
</dbReference>
<accession>A0A0G4E5S2</accession>
<keyword evidence="2" id="KW-0614">Plasmid</keyword>
<dbReference type="EMBL" id="LN713927">
    <property type="protein sequence ID" value="CEK42555.1"/>
    <property type="molecule type" value="Genomic_DNA"/>
</dbReference>
<sequence length="120" mass="12798">MMQNLFERQEGVPKLNRNRDRNRSYAQAALVIGLMVFGRMALAGTGGEEFDPIWQSLQGWMQGTLGRVVAGAMILVGLVGGVVRQSIMAFATGVGGGVGLYNSPTVIESIMSATIHPAFV</sequence>
<protein>
    <submittedName>
        <fullName evidence="2">Conjugative transfer protein TraA</fullName>
    </submittedName>
</protein>
<gene>
    <name evidence="2" type="ORF">PQBR55_0176</name>
</gene>
<evidence type="ECO:0000256" key="1">
    <source>
        <dbReference type="SAM" id="Phobius"/>
    </source>
</evidence>
<reference evidence="2" key="1">
    <citation type="submission" date="2014-12" db="EMBL/GenBank/DDBJ databases">
        <authorList>
            <person name="Hall J."/>
        </authorList>
    </citation>
    <scope>NUCLEOTIDE SEQUENCE [LARGE SCALE GENOMIC DNA]</scope>
    <source>
        <strain evidence="2">SBW25</strain>
        <plasmid evidence="2">pQBR55</plasmid>
    </source>
</reference>
<dbReference type="AlphaFoldDB" id="A0A0G4E5S2"/>
<dbReference type="NCBIfam" id="NF041281">
    <property type="entry name" value="TraA_gammapb"/>
    <property type="match status" value="1"/>
</dbReference>
<feature type="transmembrane region" description="Helical" evidence="1">
    <location>
        <begin position="24"/>
        <end position="44"/>
    </location>
</feature>
<proteinExistence type="predicted"/>
<reference evidence="2" key="2">
    <citation type="submission" date="2015-06" db="EMBL/GenBank/DDBJ databases">
        <title>Environmentally co-occuring mercury resistance plasmids are genetically and phenotypically diverse and confer variable context-dependent fitness effects.</title>
        <authorList>
            <person name="Hall J.P.J."/>
            <person name="Harrison E."/>
            <person name="Lilley A.K."/>
            <person name="Paterson S."/>
            <person name="Spiers A.J."/>
            <person name="Brockhurst M.A."/>
        </authorList>
    </citation>
    <scope>NUCLEOTIDE SEQUENCE [LARGE SCALE GENOMIC DNA]</scope>
    <source>
        <strain evidence="2">SBW25</strain>
        <plasmid evidence="2">pQBR55</plasmid>
    </source>
</reference>
<feature type="transmembrane region" description="Helical" evidence="1">
    <location>
        <begin position="64"/>
        <end position="83"/>
    </location>
</feature>
<geneLocation type="plasmid" evidence="2">
    <name>pQBR55</name>
</geneLocation>
<organism evidence="2">
    <name type="scientific">Pseudomonas fluorescens (strain SBW25)</name>
    <dbReference type="NCBI Taxonomy" id="216595"/>
    <lineage>
        <taxon>Bacteria</taxon>
        <taxon>Pseudomonadati</taxon>
        <taxon>Pseudomonadota</taxon>
        <taxon>Gammaproteobacteria</taxon>
        <taxon>Pseudomonadales</taxon>
        <taxon>Pseudomonadaceae</taxon>
        <taxon>Pseudomonas</taxon>
    </lineage>
</organism>
<evidence type="ECO:0000313" key="2">
    <source>
        <dbReference type="EMBL" id="CEK42555.1"/>
    </source>
</evidence>
<name>A0A0G4E5S2_PSEFS</name>
<keyword evidence="1" id="KW-1133">Transmembrane helix</keyword>
<keyword evidence="1" id="KW-0472">Membrane</keyword>
<keyword evidence="1" id="KW-0812">Transmembrane</keyword>